<gene>
    <name evidence="1" type="ORF">PYW08_012768</name>
</gene>
<reference evidence="1" key="1">
    <citation type="submission" date="2023-03" db="EMBL/GenBank/DDBJ databases">
        <title>Chromosome-level genomes of two armyworms, Mythimna separata and Mythimna loreyi, provide insights into the biosynthesis and reception of sex pheromones.</title>
        <authorList>
            <person name="Zhao H."/>
        </authorList>
    </citation>
    <scope>NUCLEOTIDE SEQUENCE</scope>
    <source>
        <strain evidence="1">BeijingLab</strain>
    </source>
</reference>
<name>A0ACC2Q128_9NEOP</name>
<comment type="caution">
    <text evidence="1">The sequence shown here is derived from an EMBL/GenBank/DDBJ whole genome shotgun (WGS) entry which is preliminary data.</text>
</comment>
<dbReference type="Proteomes" id="UP001231649">
    <property type="component" value="Chromosome 31"/>
</dbReference>
<keyword evidence="2" id="KW-1185">Reference proteome</keyword>
<evidence type="ECO:0000313" key="1">
    <source>
        <dbReference type="EMBL" id="KAJ8705722.1"/>
    </source>
</evidence>
<organism evidence="1 2">
    <name type="scientific">Mythimna loreyi</name>
    <dbReference type="NCBI Taxonomy" id="667449"/>
    <lineage>
        <taxon>Eukaryota</taxon>
        <taxon>Metazoa</taxon>
        <taxon>Ecdysozoa</taxon>
        <taxon>Arthropoda</taxon>
        <taxon>Hexapoda</taxon>
        <taxon>Insecta</taxon>
        <taxon>Pterygota</taxon>
        <taxon>Neoptera</taxon>
        <taxon>Endopterygota</taxon>
        <taxon>Lepidoptera</taxon>
        <taxon>Glossata</taxon>
        <taxon>Ditrysia</taxon>
        <taxon>Noctuoidea</taxon>
        <taxon>Noctuidae</taxon>
        <taxon>Noctuinae</taxon>
        <taxon>Hadenini</taxon>
        <taxon>Mythimna</taxon>
    </lineage>
</organism>
<accession>A0ACC2Q128</accession>
<protein>
    <submittedName>
        <fullName evidence="1">Uncharacterized protein</fullName>
    </submittedName>
</protein>
<proteinExistence type="predicted"/>
<evidence type="ECO:0000313" key="2">
    <source>
        <dbReference type="Proteomes" id="UP001231649"/>
    </source>
</evidence>
<dbReference type="EMBL" id="CM056807">
    <property type="protein sequence ID" value="KAJ8705722.1"/>
    <property type="molecule type" value="Genomic_DNA"/>
</dbReference>
<sequence length="988" mass="114576">MNSTSYKKRPGTSGVLGELYESKLISLIYFRLKHDDSVEQFSLASNRDGTGDFDDICFLLKIKGFDKPLAVFLQAKHRQNNQLLKFTNETDLSKYYNSYLKIRRSFDPRNKDMIFGRNFDDTECFFIMYTTAKDDGNNKIYEGIFNDYLDRLLGTGGSCTQPSYTDEDLDSLCKIVMKDEIRILAEQMAKFICDESDKEMWMNNDIMLRYHVLLALNVLDVSEIQSEGYRIASFRLDFFTNNDDFIVLIKNILCLEVLKKRKSEENDVHGLLLKFLKEPSDITTLSKLIGNVLTYRNDKLEFVSESITDDQKRQLEKANIPQSTVFKAVELAAKDYLLSLKLKVPASFGNKDLTIRGNHTKIEKRLKYLTTKIQELLKQSKPNHIVTIDESLGDGFLQLNGGIASAVGNILVFDETSKLLKFTDNCESLGNLSKILYETLIVEIKNLHEYKLDVKVKNFPKLSFERGEFDVSLVRDFYSKLLFYTNQANQKAVEDILRKEIEDLPSNEVNNFREQSDVIYLKYHDEIQRLWLLPEGSYLTEKCKVFENAIANVMSDESVIGFLKTMRKMKKNVITFNNNVMEQFASLGQIIGTTIDSVNCELTVAKVVQYLGSKKHTVLDLEYILTLPLTLQNILCKELTNTNNGKIFIVVCDSYLRNSDIRLANIAKAIDGKQVILITNNENEYFAIIKMFSLQYSNVWNDDRIAFTDLTVESQKKFLTTYKIILQWKCVSLDMVVDDKAVELIDNNVFYELINGEPVKVGHPGIYNNYGKQLYIDRRVSRIKSQEHDKFNEVKDKVIKTFYDLEDDVVLITAEQGMGKTTLLNHLSLTTKEFDPKVWIVKLNLSECQIEEKCFDFMCKAALGNAYEEDLLHHVETRTDYLEKLPFGYNFSFPDQYYHDQNHLFQLKIFLHYYTRGKLIFLIDDFDELIPEHKEIVDECLKLVKSNKIWITSASPSSNLEFRFGPSYKIENFSRREQALKDSWIWFP</sequence>